<accession>A0A1I7HLN5</accession>
<keyword evidence="3" id="KW-1133">Transmembrane helix</keyword>
<feature type="transmembrane region" description="Helical" evidence="3">
    <location>
        <begin position="44"/>
        <end position="66"/>
    </location>
</feature>
<name>A0A1I7HLN5_9FLAO</name>
<keyword evidence="3" id="KW-0812">Transmembrane</keyword>
<protein>
    <submittedName>
        <fullName evidence="4">Uncharacterized protein</fullName>
    </submittedName>
</protein>
<dbReference type="AlphaFoldDB" id="A0A1I7HLN5"/>
<sequence length="202" mass="22656">MALDSEHQKSGYRSGVQLPKGHEARFLARLEEELPQQKRTFSNYYWKVAAAVVLFFGVGTVALLQYSNSAQIQGTQVTVTESSSSENQSQPASDATPQITLGDLSPDLKKVEEYYIANINVELASLDVNDANKGMLEGYMQQLNDLNTEYKRLTKELNELGPNQQTVEALITNLQLRLQLLYRLKDRLEELKNTNDNGTQVG</sequence>
<organism evidence="4 5">
    <name type="scientific">Pustulibacterium marinum</name>
    <dbReference type="NCBI Taxonomy" id="1224947"/>
    <lineage>
        <taxon>Bacteria</taxon>
        <taxon>Pseudomonadati</taxon>
        <taxon>Bacteroidota</taxon>
        <taxon>Flavobacteriia</taxon>
        <taxon>Flavobacteriales</taxon>
        <taxon>Flavobacteriaceae</taxon>
        <taxon>Pustulibacterium</taxon>
    </lineage>
</organism>
<proteinExistence type="predicted"/>
<gene>
    <name evidence="4" type="ORF">SAMN05216480_11017</name>
</gene>
<feature type="coiled-coil region" evidence="1">
    <location>
        <begin position="136"/>
        <end position="191"/>
    </location>
</feature>
<evidence type="ECO:0000313" key="4">
    <source>
        <dbReference type="EMBL" id="SFU61615.1"/>
    </source>
</evidence>
<keyword evidence="5" id="KW-1185">Reference proteome</keyword>
<dbReference type="RefSeq" id="WP_093025530.1">
    <property type="nucleotide sequence ID" value="NZ_FPBK01000010.1"/>
</dbReference>
<dbReference type="EMBL" id="FPBK01000010">
    <property type="protein sequence ID" value="SFU61615.1"/>
    <property type="molecule type" value="Genomic_DNA"/>
</dbReference>
<dbReference type="STRING" id="1224947.SAMN05216480_11017"/>
<reference evidence="4 5" key="1">
    <citation type="submission" date="2016-10" db="EMBL/GenBank/DDBJ databases">
        <authorList>
            <person name="de Groot N.N."/>
        </authorList>
    </citation>
    <scope>NUCLEOTIDE SEQUENCE [LARGE SCALE GENOMIC DNA]</scope>
    <source>
        <strain evidence="4 5">CGMCC 1.12333</strain>
    </source>
</reference>
<keyword evidence="3" id="KW-0472">Membrane</keyword>
<evidence type="ECO:0000313" key="5">
    <source>
        <dbReference type="Proteomes" id="UP000199138"/>
    </source>
</evidence>
<evidence type="ECO:0000256" key="1">
    <source>
        <dbReference type="SAM" id="Coils"/>
    </source>
</evidence>
<feature type="compositionally biased region" description="Low complexity" evidence="2">
    <location>
        <begin position="80"/>
        <end position="90"/>
    </location>
</feature>
<evidence type="ECO:0000256" key="3">
    <source>
        <dbReference type="SAM" id="Phobius"/>
    </source>
</evidence>
<feature type="region of interest" description="Disordered" evidence="2">
    <location>
        <begin position="80"/>
        <end position="101"/>
    </location>
</feature>
<dbReference type="OrthoDB" id="1441018at2"/>
<dbReference type="Proteomes" id="UP000199138">
    <property type="component" value="Unassembled WGS sequence"/>
</dbReference>
<keyword evidence="1" id="KW-0175">Coiled coil</keyword>
<evidence type="ECO:0000256" key="2">
    <source>
        <dbReference type="SAM" id="MobiDB-lite"/>
    </source>
</evidence>